<dbReference type="AlphaFoldDB" id="A9A8F2"/>
<accession>A9A8F2</accession>
<evidence type="ECO:0000313" key="2">
    <source>
        <dbReference type="EMBL" id="ABX01625.1"/>
    </source>
</evidence>
<evidence type="ECO:0000259" key="1">
    <source>
        <dbReference type="Pfam" id="PF13240"/>
    </source>
</evidence>
<dbReference type="KEGG" id="mmx:MmarC6_0808"/>
<dbReference type="InterPro" id="IPR026870">
    <property type="entry name" value="Zinc_ribbon_dom"/>
</dbReference>
<proteinExistence type="predicted"/>
<protein>
    <recommendedName>
        <fullName evidence="1">Zinc-ribbon domain-containing protein</fullName>
    </recommendedName>
</protein>
<dbReference type="EMBL" id="CP000867">
    <property type="protein sequence ID" value="ABX01625.1"/>
    <property type="molecule type" value="Genomic_DNA"/>
</dbReference>
<organism evidence="2">
    <name type="scientific">Methanococcus maripaludis (strain C6 / ATCC BAA-1332)</name>
    <dbReference type="NCBI Taxonomy" id="444158"/>
    <lineage>
        <taxon>Archaea</taxon>
        <taxon>Methanobacteriati</taxon>
        <taxon>Methanobacteriota</taxon>
        <taxon>Methanomada group</taxon>
        <taxon>Methanococci</taxon>
        <taxon>Methanococcales</taxon>
        <taxon>Methanococcaceae</taxon>
        <taxon>Methanococcus</taxon>
    </lineage>
</organism>
<dbReference type="HOGENOM" id="CLU_2949315_0_0_2"/>
<name>A9A8F2_METM6</name>
<gene>
    <name evidence="2" type="ordered locus">MmarC6_0808</name>
</gene>
<dbReference type="Pfam" id="PF13240">
    <property type="entry name" value="Zn_Ribbon_1"/>
    <property type="match status" value="1"/>
</dbReference>
<feature type="domain" description="Zinc-ribbon" evidence="1">
    <location>
        <begin position="10"/>
        <end position="31"/>
    </location>
</feature>
<reference evidence="2" key="1">
    <citation type="submission" date="2007-10" db="EMBL/GenBank/DDBJ databases">
        <title>Complete sequence of Methanococcus maripaludis C6.</title>
        <authorList>
            <consortium name="US DOE Joint Genome Institute"/>
            <person name="Copeland A."/>
            <person name="Lucas S."/>
            <person name="Lapidus A."/>
            <person name="Barry K."/>
            <person name="Glavina del Rio T."/>
            <person name="Dalin E."/>
            <person name="Tice H."/>
            <person name="Pitluck S."/>
            <person name="Clum A."/>
            <person name="Schmutz J."/>
            <person name="Larimer F."/>
            <person name="Land M."/>
            <person name="Hauser L."/>
            <person name="Kyrpides N."/>
            <person name="Mikhailova N."/>
            <person name="Sieprawska-Lupa M."/>
            <person name="Whitman W.B."/>
            <person name="Richardson P."/>
        </authorList>
    </citation>
    <scope>NUCLEOTIDE SEQUENCE [LARGE SCALE GENOMIC DNA]</scope>
    <source>
        <strain evidence="2">C6</strain>
    </source>
</reference>
<sequence>MDVENMIKIFCGNCGIKLDDKDTSCPNCGSAKQELMITLKDTINITLHSKLGTKVKKRR</sequence>
<dbReference type="STRING" id="444158.MmarC6_0808"/>